<dbReference type="InterPro" id="IPR051608">
    <property type="entry name" value="RQC_Subunit_NEMF"/>
</dbReference>
<organism evidence="7 8">
    <name type="scientific">Salirhabdus euzebyi</name>
    <dbReference type="NCBI Taxonomy" id="394506"/>
    <lineage>
        <taxon>Bacteria</taxon>
        <taxon>Bacillati</taxon>
        <taxon>Bacillota</taxon>
        <taxon>Bacilli</taxon>
        <taxon>Bacillales</taxon>
        <taxon>Bacillaceae</taxon>
        <taxon>Salirhabdus</taxon>
    </lineage>
</organism>
<evidence type="ECO:0000256" key="5">
    <source>
        <dbReference type="HAMAP-Rule" id="MF_00844"/>
    </source>
</evidence>
<evidence type="ECO:0000256" key="4">
    <source>
        <dbReference type="ARBA" id="ARBA00022917"/>
    </source>
</evidence>
<dbReference type="GO" id="GO:0072344">
    <property type="term" value="P:rescue of stalled ribosome"/>
    <property type="evidence" value="ECO:0007669"/>
    <property type="project" value="UniProtKB-UniRule"/>
</dbReference>
<dbReference type="AlphaFoldDB" id="A0A841Q3N6"/>
<comment type="subunit">
    <text evidence="5">Associates with stalled 50S ribosomal subunits. Binds to RqcP.</text>
</comment>
<proteinExistence type="inferred from homology"/>
<evidence type="ECO:0000256" key="1">
    <source>
        <dbReference type="ARBA" id="ARBA00022555"/>
    </source>
</evidence>
<reference evidence="7 8" key="1">
    <citation type="submission" date="2020-08" db="EMBL/GenBank/DDBJ databases">
        <title>Genomic Encyclopedia of Type Strains, Phase IV (KMG-IV): sequencing the most valuable type-strain genomes for metagenomic binning, comparative biology and taxonomic classification.</title>
        <authorList>
            <person name="Goeker M."/>
        </authorList>
    </citation>
    <scope>NUCLEOTIDE SEQUENCE [LARGE SCALE GENOMIC DNA]</scope>
    <source>
        <strain evidence="7 8">DSM 19612</strain>
    </source>
</reference>
<sequence length="574" mass="66311">MSFDGVVTRAVVHELSEQLVSGRILKIYQPTNTELMLTVRSHGKNHQLLLSVHPSYARLHVTDSSLTNPKEPPMFCMLLRKYISGGFIERIEQVGMERIVHIHINSRDEIGDETKKTLIMEIMGKHSNILLVDNERNVILDSIKHIPPSQNRHRTIMPGQTYVSPPEQGKSAPLSMTSEDFIRKLDFNSGKLDKQIVDKIEGFSPLIAKEIAFRAHLGTNEKYQQVFGAIQQQLQEHNYEPTIYRGNKEQFYVLLLESIKAERESFPSTSKMLDYFYSGKAERDRVKQQTGDIYRLLKNERDKNVRKIKKHEQTLQKAEQADHYKHYGELLTAHMHLVKKGDKKVKVVDYYDPEQGEVEIELNPNKTPSENAQRYFQTYQKLKKSKQVVVEEIQKATDEINYLDQLIQQLETAREQDLEEIREELQDEGYIRKKVSKQKNKPKNRPQLDEYKGSDGTIILVGRNNKQNEYLTNRLAHKQHIWLHAKDIPGSHVVIQDPNPSEETIEEAALLAAFFSKSKMSSTVPVDYTLVKNVKKPSGAKPGYVIYDNQKTVFVTPNEIKVRKLKEAFQLHSS</sequence>
<keyword evidence="8" id="KW-1185">Reference proteome</keyword>
<dbReference type="EMBL" id="JACHGH010000003">
    <property type="protein sequence ID" value="MBB6452982.1"/>
    <property type="molecule type" value="Genomic_DNA"/>
</dbReference>
<dbReference type="Pfam" id="PF05670">
    <property type="entry name" value="NFACT-R_1"/>
    <property type="match status" value="1"/>
</dbReference>
<evidence type="ECO:0000256" key="3">
    <source>
        <dbReference type="ARBA" id="ARBA00022884"/>
    </source>
</evidence>
<dbReference type="GO" id="GO:0000049">
    <property type="term" value="F:tRNA binding"/>
    <property type="evidence" value="ECO:0007669"/>
    <property type="project" value="UniProtKB-UniRule"/>
</dbReference>
<keyword evidence="2 5" id="KW-0699">rRNA-binding</keyword>
<evidence type="ECO:0000313" key="7">
    <source>
        <dbReference type="EMBL" id="MBB6452982.1"/>
    </source>
</evidence>
<dbReference type="GO" id="GO:0019843">
    <property type="term" value="F:rRNA binding"/>
    <property type="evidence" value="ECO:0007669"/>
    <property type="project" value="UniProtKB-UniRule"/>
</dbReference>
<feature type="coiled-coil region" evidence="5">
    <location>
        <begin position="294"/>
        <end position="321"/>
    </location>
</feature>
<dbReference type="HAMAP" id="MF_00844_B">
    <property type="entry name" value="RqcH_B"/>
    <property type="match status" value="1"/>
</dbReference>
<dbReference type="GO" id="GO:1990112">
    <property type="term" value="C:RQC complex"/>
    <property type="evidence" value="ECO:0007669"/>
    <property type="project" value="TreeGrafter"/>
</dbReference>
<dbReference type="Gene3D" id="2.30.310.10">
    <property type="entry name" value="ibrinogen binding protein from staphylococcus aureus domain"/>
    <property type="match status" value="1"/>
</dbReference>
<dbReference type="Pfam" id="PF05833">
    <property type="entry name" value="NFACT_N"/>
    <property type="match status" value="1"/>
</dbReference>
<protein>
    <recommendedName>
        <fullName evidence="5">Rqc2 homolog RqcH</fullName>
        <shortName evidence="5">RqcH</shortName>
    </recommendedName>
</protein>
<evidence type="ECO:0000259" key="6">
    <source>
        <dbReference type="Pfam" id="PF05670"/>
    </source>
</evidence>
<gene>
    <name evidence="5" type="primary">rqcH</name>
    <name evidence="7" type="ORF">HNQ94_001428</name>
</gene>
<dbReference type="RefSeq" id="WP_174495512.1">
    <property type="nucleotide sequence ID" value="NZ_CADDWK010000003.1"/>
</dbReference>
<keyword evidence="1 5" id="KW-0820">tRNA-binding</keyword>
<evidence type="ECO:0000256" key="2">
    <source>
        <dbReference type="ARBA" id="ARBA00022730"/>
    </source>
</evidence>
<dbReference type="Gene3D" id="3.40.970.40">
    <property type="entry name" value="fibrinogen binding protein from staphylococcus aureus domain like"/>
    <property type="match status" value="1"/>
</dbReference>
<accession>A0A841Q3N6</accession>
<comment type="caution">
    <text evidence="7">The sequence shown here is derived from an EMBL/GenBank/DDBJ whole genome shotgun (WGS) entry which is preliminary data.</text>
</comment>
<dbReference type="InterPro" id="IPR008532">
    <property type="entry name" value="NFACT_RNA-bd"/>
</dbReference>
<dbReference type="GO" id="GO:0043023">
    <property type="term" value="F:ribosomal large subunit binding"/>
    <property type="evidence" value="ECO:0007669"/>
    <property type="project" value="UniProtKB-UniRule"/>
</dbReference>
<keyword evidence="3 5" id="KW-0694">RNA-binding</keyword>
<comment type="function">
    <text evidence="5">Key component of the ribosome quality control system (RQC), a ribosome-associated complex that mediates the extraction of incompletely synthesized nascent chains from stalled ribosomes and their subsequent degradation. RqcH recruits Ala-charged tRNA, and with RqcP directs the elongation of stalled nascent chains on 50S ribosomal subunits, leading to non-templated C-terminal alanine extensions (Ala tail). The Ala tail promotes nascent chain degradation. May add between 1 and at least 8 Ala residues. Binds to stalled 50S ribosomal subunits.</text>
</comment>
<evidence type="ECO:0000313" key="8">
    <source>
        <dbReference type="Proteomes" id="UP000581688"/>
    </source>
</evidence>
<dbReference type="PANTHER" id="PTHR15239:SF6">
    <property type="entry name" value="RIBOSOME QUALITY CONTROL COMPLEX SUBUNIT NEMF"/>
    <property type="match status" value="1"/>
</dbReference>
<feature type="domain" description="NFACT RNA-binding" evidence="6">
    <location>
        <begin position="451"/>
        <end position="539"/>
    </location>
</feature>
<dbReference type="InterPro" id="IPR043682">
    <property type="entry name" value="RqcH_bacterial"/>
</dbReference>
<dbReference type="Proteomes" id="UP000581688">
    <property type="component" value="Unassembled WGS sequence"/>
</dbReference>
<dbReference type="PANTHER" id="PTHR15239">
    <property type="entry name" value="NUCLEAR EXPORT MEDIATOR FACTOR NEMF"/>
    <property type="match status" value="1"/>
</dbReference>
<dbReference type="Gene3D" id="1.10.8.50">
    <property type="match status" value="1"/>
</dbReference>
<keyword evidence="4 5" id="KW-0648">Protein biosynthesis</keyword>
<name>A0A841Q3N6_9BACI</name>
<feature type="coiled-coil region" evidence="5">
    <location>
        <begin position="379"/>
        <end position="428"/>
    </location>
</feature>
<dbReference type="FunFam" id="2.30.310.10:FF:000004">
    <property type="entry name" value="Fibronectin-binding protein A"/>
    <property type="match status" value="1"/>
</dbReference>
<keyword evidence="5" id="KW-0175">Coiled coil</keyword>
<comment type="similarity">
    <text evidence="5">Belongs to the NEMF family.</text>
</comment>